<evidence type="ECO:0000313" key="1">
    <source>
        <dbReference type="EMBL" id="NEW08453.1"/>
    </source>
</evidence>
<dbReference type="AlphaFoldDB" id="A0A6G4A1V6"/>
<proteinExistence type="predicted"/>
<protein>
    <submittedName>
        <fullName evidence="1">Uncharacterized protein</fullName>
    </submittedName>
</protein>
<organism evidence="1">
    <name type="scientific">Paenibacillus sp. SYP-B3998</name>
    <dbReference type="NCBI Taxonomy" id="2678564"/>
    <lineage>
        <taxon>Bacteria</taxon>
        <taxon>Bacillati</taxon>
        <taxon>Bacillota</taxon>
        <taxon>Bacilli</taxon>
        <taxon>Bacillales</taxon>
        <taxon>Paenibacillaceae</taxon>
        <taxon>Paenibacillus</taxon>
    </lineage>
</organism>
<dbReference type="EMBL" id="JAAIKC010000009">
    <property type="protein sequence ID" value="NEW08453.1"/>
    <property type="molecule type" value="Genomic_DNA"/>
</dbReference>
<comment type="caution">
    <text evidence="1">The sequence shown here is derived from an EMBL/GenBank/DDBJ whole genome shotgun (WGS) entry which is preliminary data.</text>
</comment>
<dbReference type="RefSeq" id="WP_163951271.1">
    <property type="nucleotide sequence ID" value="NZ_JAAIKC010000009.1"/>
</dbReference>
<accession>A0A6G4A1V6</accession>
<reference evidence="1" key="1">
    <citation type="submission" date="2020-02" db="EMBL/GenBank/DDBJ databases">
        <authorList>
            <person name="Shen X.-R."/>
            <person name="Zhang Y.-X."/>
        </authorList>
    </citation>
    <scope>NUCLEOTIDE SEQUENCE</scope>
    <source>
        <strain evidence="1">SYP-B3998</strain>
    </source>
</reference>
<gene>
    <name evidence="1" type="ORF">GK047_20870</name>
</gene>
<name>A0A6G4A1V6_9BACL</name>
<sequence length="51" mass="6098">MDAYVIMLLTAVAVFLVFRLRQSFRKTRGQLDKTEEIQNKLAQLRKKRDEE</sequence>